<dbReference type="Proteomes" id="UP000694892">
    <property type="component" value="Chromosome 8L"/>
</dbReference>
<gene>
    <name evidence="2" type="ORF">XELAEV_18039647mg</name>
</gene>
<sequence length="240" mass="25398">MADKGWDRWPDPETGPSADQTSCQDPVPAPCHNRYFWMGTFGEQYLTPNKRVMVPYCGKCGAELEAAFKRLVNCCPLRGHCSWVGPFTSIRESLGPIVLPSAPPASLSSPLPVPDVAAATVTICTPTAGTSSKQPPKSPAARGRGRGCVHATIFTSNTPSHIMGAVASASCSSEGGSFESLQFPDWAEMDFGPLPTPALSSMEENRNFSTSPPPSMGPCADTSFWVSPSCADPKKLSTVS</sequence>
<proteinExistence type="predicted"/>
<organism evidence="2 3">
    <name type="scientific">Xenopus laevis</name>
    <name type="common">African clawed frog</name>
    <dbReference type="NCBI Taxonomy" id="8355"/>
    <lineage>
        <taxon>Eukaryota</taxon>
        <taxon>Metazoa</taxon>
        <taxon>Chordata</taxon>
        <taxon>Craniata</taxon>
        <taxon>Vertebrata</taxon>
        <taxon>Euteleostomi</taxon>
        <taxon>Amphibia</taxon>
        <taxon>Batrachia</taxon>
        <taxon>Anura</taxon>
        <taxon>Pipoidea</taxon>
        <taxon>Pipidae</taxon>
        <taxon>Xenopodinae</taxon>
        <taxon>Xenopus</taxon>
        <taxon>Xenopus</taxon>
    </lineage>
</organism>
<name>A0A974C890_XENLA</name>
<dbReference type="AlphaFoldDB" id="A0A974C890"/>
<accession>A0A974C890</accession>
<evidence type="ECO:0000313" key="2">
    <source>
        <dbReference type="EMBL" id="OCT68348.1"/>
    </source>
</evidence>
<reference evidence="3" key="1">
    <citation type="journal article" date="2016" name="Nature">
        <title>Genome evolution in the allotetraploid frog Xenopus laevis.</title>
        <authorList>
            <person name="Session A.M."/>
            <person name="Uno Y."/>
            <person name="Kwon T."/>
            <person name="Chapman J.A."/>
            <person name="Toyoda A."/>
            <person name="Takahashi S."/>
            <person name="Fukui A."/>
            <person name="Hikosaka A."/>
            <person name="Suzuki A."/>
            <person name="Kondo M."/>
            <person name="van Heeringen S.J."/>
            <person name="Quigley I."/>
            <person name="Heinz S."/>
            <person name="Ogino H."/>
            <person name="Ochi H."/>
            <person name="Hellsten U."/>
            <person name="Lyons J.B."/>
            <person name="Simakov O."/>
            <person name="Putnam N."/>
            <person name="Stites J."/>
            <person name="Kuroki Y."/>
            <person name="Tanaka T."/>
            <person name="Michiue T."/>
            <person name="Watanabe M."/>
            <person name="Bogdanovic O."/>
            <person name="Lister R."/>
            <person name="Georgiou G."/>
            <person name="Paranjpe S.S."/>
            <person name="van Kruijsbergen I."/>
            <person name="Shu S."/>
            <person name="Carlson J."/>
            <person name="Kinoshita T."/>
            <person name="Ohta Y."/>
            <person name="Mawaribuchi S."/>
            <person name="Jenkins J."/>
            <person name="Grimwood J."/>
            <person name="Schmutz J."/>
            <person name="Mitros T."/>
            <person name="Mozaffari S.V."/>
            <person name="Suzuki Y."/>
            <person name="Haramoto Y."/>
            <person name="Yamamoto T.S."/>
            <person name="Takagi C."/>
            <person name="Heald R."/>
            <person name="Miller K."/>
            <person name="Haudenschild C."/>
            <person name="Kitzman J."/>
            <person name="Nakayama T."/>
            <person name="Izutsu Y."/>
            <person name="Robert J."/>
            <person name="Fortriede J."/>
            <person name="Burns K."/>
            <person name="Lotay V."/>
            <person name="Karimi K."/>
            <person name="Yasuoka Y."/>
            <person name="Dichmann D.S."/>
            <person name="Flajnik M.F."/>
            <person name="Houston D.W."/>
            <person name="Shendure J."/>
            <person name="DuPasquier L."/>
            <person name="Vize P.D."/>
            <person name="Zorn A.M."/>
            <person name="Ito M."/>
            <person name="Marcotte E.M."/>
            <person name="Wallingford J.B."/>
            <person name="Ito Y."/>
            <person name="Asashima M."/>
            <person name="Ueno N."/>
            <person name="Matsuda Y."/>
            <person name="Veenstra G.J."/>
            <person name="Fujiyama A."/>
            <person name="Harland R.M."/>
            <person name="Taira M."/>
            <person name="Rokhsar D.S."/>
        </authorList>
    </citation>
    <scope>NUCLEOTIDE SEQUENCE [LARGE SCALE GENOMIC DNA]</scope>
    <source>
        <strain evidence="3">J</strain>
    </source>
</reference>
<evidence type="ECO:0000256" key="1">
    <source>
        <dbReference type="SAM" id="MobiDB-lite"/>
    </source>
</evidence>
<feature type="region of interest" description="Disordered" evidence="1">
    <location>
        <begin position="1"/>
        <end position="26"/>
    </location>
</feature>
<protein>
    <submittedName>
        <fullName evidence="2">Uncharacterized protein</fullName>
    </submittedName>
</protein>
<evidence type="ECO:0000313" key="3">
    <source>
        <dbReference type="Proteomes" id="UP000694892"/>
    </source>
</evidence>
<dbReference type="EMBL" id="CM004480">
    <property type="protein sequence ID" value="OCT68348.1"/>
    <property type="molecule type" value="Genomic_DNA"/>
</dbReference>
<feature type="compositionally biased region" description="Basic and acidic residues" evidence="1">
    <location>
        <begin position="1"/>
        <end position="11"/>
    </location>
</feature>
<feature type="region of interest" description="Disordered" evidence="1">
    <location>
        <begin position="201"/>
        <end position="220"/>
    </location>
</feature>